<organism evidence="5 6">
    <name type="scientific">Psychromonas arctica</name>
    <dbReference type="NCBI Taxonomy" id="168275"/>
    <lineage>
        <taxon>Bacteria</taxon>
        <taxon>Pseudomonadati</taxon>
        <taxon>Pseudomonadota</taxon>
        <taxon>Gammaproteobacteria</taxon>
        <taxon>Alteromonadales</taxon>
        <taxon>Psychromonadaceae</taxon>
        <taxon>Psychromonas</taxon>
    </lineage>
</organism>
<dbReference type="RefSeq" id="WP_341628377.1">
    <property type="nucleotide sequence ID" value="NZ_JBAKBA010000027.1"/>
</dbReference>
<evidence type="ECO:0000313" key="5">
    <source>
        <dbReference type="EMBL" id="MEL0659862.1"/>
    </source>
</evidence>
<evidence type="ECO:0000256" key="3">
    <source>
        <dbReference type="ARBA" id="ARBA00023125"/>
    </source>
</evidence>
<keyword evidence="3" id="KW-0238">DNA-binding</keyword>
<dbReference type="GO" id="GO:0016787">
    <property type="term" value="F:hydrolase activity"/>
    <property type="evidence" value="ECO:0007669"/>
    <property type="project" value="UniProtKB-KW"/>
</dbReference>
<reference evidence="5 6" key="1">
    <citation type="submission" date="2024-02" db="EMBL/GenBank/DDBJ databases">
        <title>Bacteria isolated from the canopy kelp, Nereocystis luetkeana.</title>
        <authorList>
            <person name="Pfister C.A."/>
            <person name="Younker I.T."/>
            <person name="Light S.H."/>
        </authorList>
    </citation>
    <scope>NUCLEOTIDE SEQUENCE [LARGE SCALE GENOMIC DNA]</scope>
    <source>
        <strain evidence="5 6">TI.2.07</strain>
    </source>
</reference>
<feature type="domain" description="Type I restriction modification DNA specificity" evidence="4">
    <location>
        <begin position="207"/>
        <end position="362"/>
    </location>
</feature>
<protein>
    <submittedName>
        <fullName evidence="5">Restriction endonuclease subunit S</fullName>
        <ecNumber evidence="5">3.1.21.-</ecNumber>
    </submittedName>
</protein>
<dbReference type="PANTHER" id="PTHR30408">
    <property type="entry name" value="TYPE-1 RESTRICTION ENZYME ECOKI SPECIFICITY PROTEIN"/>
    <property type="match status" value="1"/>
</dbReference>
<proteinExistence type="inferred from homology"/>
<dbReference type="EC" id="3.1.21.-" evidence="5"/>
<dbReference type="SUPFAM" id="SSF116734">
    <property type="entry name" value="DNA methylase specificity domain"/>
    <property type="match status" value="2"/>
</dbReference>
<evidence type="ECO:0000256" key="1">
    <source>
        <dbReference type="ARBA" id="ARBA00010923"/>
    </source>
</evidence>
<keyword evidence="5" id="KW-0540">Nuclease</keyword>
<keyword evidence="6" id="KW-1185">Reference proteome</keyword>
<name>A0ABU9HD85_9GAMM</name>
<sequence>MNELTLSEVRWEQFNIIDVFEIKNGFYNKKPISDEINPRVPFLGATKDNNAITSYLTIKDIENNSKTGSGNNAKIESKYFKPPCLSVANNGSYVGATFYQAHPFTCSHDVNLLYLKEQKLTENIALFLIPCIEKQRVCFKYSRKWRPKRMVKSSIMLPVTAEGSVDFNFMEKYIQNKLNSKKKVKQEFIEKYYGDLSYKKLPAIDEKLWKPFKLVEIFETVQRGKRLKKADHVDGDIPYVSSSGINNGVNNFICNEDKVRIFENCISIANSGSVGSAFYHSHKFVASDHVTHLKNETFTKYIYMFLCSVLSQLNSKYNFNREINDHRIARETLLLPIDQKGRPDYEYMDQYMKNKFINQTKNIKS</sequence>
<dbReference type="InterPro" id="IPR044946">
    <property type="entry name" value="Restrct_endonuc_typeI_TRD_sf"/>
</dbReference>
<dbReference type="Proteomes" id="UP001366060">
    <property type="component" value="Unassembled WGS sequence"/>
</dbReference>
<dbReference type="Pfam" id="PF01420">
    <property type="entry name" value="Methylase_S"/>
    <property type="match status" value="2"/>
</dbReference>
<evidence type="ECO:0000259" key="4">
    <source>
        <dbReference type="Pfam" id="PF01420"/>
    </source>
</evidence>
<comment type="similarity">
    <text evidence="1">Belongs to the type-I restriction system S methylase family.</text>
</comment>
<feature type="domain" description="Type I restriction modification DNA specificity" evidence="4">
    <location>
        <begin position="9"/>
        <end position="185"/>
    </location>
</feature>
<keyword evidence="5" id="KW-0255">Endonuclease</keyword>
<keyword evidence="2" id="KW-0680">Restriction system</keyword>
<accession>A0ABU9HD85</accession>
<comment type="caution">
    <text evidence="5">The sequence shown here is derived from an EMBL/GenBank/DDBJ whole genome shotgun (WGS) entry which is preliminary data.</text>
</comment>
<dbReference type="PANTHER" id="PTHR30408:SF12">
    <property type="entry name" value="TYPE I RESTRICTION ENZYME MJAVIII SPECIFICITY SUBUNIT"/>
    <property type="match status" value="1"/>
</dbReference>
<dbReference type="EMBL" id="JBAKBA010000027">
    <property type="protein sequence ID" value="MEL0659862.1"/>
    <property type="molecule type" value="Genomic_DNA"/>
</dbReference>
<dbReference type="GO" id="GO:0004519">
    <property type="term" value="F:endonuclease activity"/>
    <property type="evidence" value="ECO:0007669"/>
    <property type="project" value="UniProtKB-KW"/>
</dbReference>
<dbReference type="InterPro" id="IPR000055">
    <property type="entry name" value="Restrct_endonuc_typeI_TRD"/>
</dbReference>
<gene>
    <name evidence="5" type="ORF">V6255_12010</name>
</gene>
<evidence type="ECO:0000256" key="2">
    <source>
        <dbReference type="ARBA" id="ARBA00022747"/>
    </source>
</evidence>
<dbReference type="Gene3D" id="3.90.220.20">
    <property type="entry name" value="DNA methylase specificity domains"/>
    <property type="match status" value="2"/>
</dbReference>
<keyword evidence="5" id="KW-0378">Hydrolase</keyword>
<dbReference type="InterPro" id="IPR052021">
    <property type="entry name" value="Type-I_RS_S_subunit"/>
</dbReference>
<evidence type="ECO:0000313" key="6">
    <source>
        <dbReference type="Proteomes" id="UP001366060"/>
    </source>
</evidence>